<dbReference type="EMBL" id="JAWDGP010005141">
    <property type="protein sequence ID" value="KAK3759319.1"/>
    <property type="molecule type" value="Genomic_DNA"/>
</dbReference>
<dbReference type="InterPro" id="IPR036179">
    <property type="entry name" value="Ig-like_dom_sf"/>
</dbReference>
<dbReference type="Proteomes" id="UP001283361">
    <property type="component" value="Unassembled WGS sequence"/>
</dbReference>
<dbReference type="SMART" id="SM00409">
    <property type="entry name" value="IG"/>
    <property type="match status" value="2"/>
</dbReference>
<evidence type="ECO:0000313" key="4">
    <source>
        <dbReference type="Proteomes" id="UP001283361"/>
    </source>
</evidence>
<keyword evidence="1" id="KW-0812">Transmembrane</keyword>
<evidence type="ECO:0000313" key="3">
    <source>
        <dbReference type="EMBL" id="KAK3759319.1"/>
    </source>
</evidence>
<dbReference type="AlphaFoldDB" id="A0AAE0YXY1"/>
<evidence type="ECO:0000256" key="1">
    <source>
        <dbReference type="SAM" id="Phobius"/>
    </source>
</evidence>
<dbReference type="PROSITE" id="PS50835">
    <property type="entry name" value="IG_LIKE"/>
    <property type="match status" value="1"/>
</dbReference>
<comment type="caution">
    <text evidence="3">The sequence shown here is derived from an EMBL/GenBank/DDBJ whole genome shotgun (WGS) entry which is preliminary data.</text>
</comment>
<dbReference type="InterPro" id="IPR007110">
    <property type="entry name" value="Ig-like_dom"/>
</dbReference>
<organism evidence="3 4">
    <name type="scientific">Elysia crispata</name>
    <name type="common">lettuce slug</name>
    <dbReference type="NCBI Taxonomy" id="231223"/>
    <lineage>
        <taxon>Eukaryota</taxon>
        <taxon>Metazoa</taxon>
        <taxon>Spiralia</taxon>
        <taxon>Lophotrochozoa</taxon>
        <taxon>Mollusca</taxon>
        <taxon>Gastropoda</taxon>
        <taxon>Heterobranchia</taxon>
        <taxon>Euthyneura</taxon>
        <taxon>Panpulmonata</taxon>
        <taxon>Sacoglossa</taxon>
        <taxon>Placobranchoidea</taxon>
        <taxon>Plakobranchidae</taxon>
        <taxon>Elysia</taxon>
    </lineage>
</organism>
<keyword evidence="1" id="KW-1133">Transmembrane helix</keyword>
<accession>A0AAE0YXY1</accession>
<proteinExistence type="predicted"/>
<protein>
    <recommendedName>
        <fullName evidence="2">Ig-like domain-containing protein</fullName>
    </recommendedName>
</protein>
<evidence type="ECO:0000259" key="2">
    <source>
        <dbReference type="PROSITE" id="PS50835"/>
    </source>
</evidence>
<feature type="domain" description="Ig-like" evidence="2">
    <location>
        <begin position="159"/>
        <end position="265"/>
    </location>
</feature>
<dbReference type="SUPFAM" id="SSF48726">
    <property type="entry name" value="Immunoglobulin"/>
    <property type="match status" value="1"/>
</dbReference>
<keyword evidence="1" id="KW-0472">Membrane</keyword>
<dbReference type="InterPro" id="IPR003599">
    <property type="entry name" value="Ig_sub"/>
</dbReference>
<name>A0AAE0YXY1_9GAST</name>
<keyword evidence="4" id="KW-1185">Reference proteome</keyword>
<sequence>MFQKDMFVRLKKAELSVTNPSTLTLDDAKEEGKPLVLNCNADIVGLSSKITPVLKLSISRQIHGRSDVEFVVSSDSYYLNGRKERKFSAGSRDWVFHFSGYSGASILKPRAMDLWWDINDADCVDTGIYQCTVDFMDKGVTQVWAGQKNITFRGAVRNMKLTAVPQKESYTDGDSMNLTCTVDGPRSLQIMWRMLLKESEFEHSHPVPNAVVIEVPPQHPSGDCDSIPRKSILPIKMTTKLNGSTYFCVVGLDGALISSANTTLNIVSAAEDVIPEEELKILLRMIVPAIFGLAFAAVLVLSIRFHLASKAQQS</sequence>
<feature type="transmembrane region" description="Helical" evidence="1">
    <location>
        <begin position="281"/>
        <end position="303"/>
    </location>
</feature>
<reference evidence="3" key="1">
    <citation type="journal article" date="2023" name="G3 (Bethesda)">
        <title>A reference genome for the long-term kleptoplast-retaining sea slug Elysia crispata morphotype clarki.</title>
        <authorList>
            <person name="Eastman K.E."/>
            <person name="Pendleton A.L."/>
            <person name="Shaikh M.A."/>
            <person name="Suttiyut T."/>
            <person name="Ogas R."/>
            <person name="Tomko P."/>
            <person name="Gavelis G."/>
            <person name="Widhalm J.R."/>
            <person name="Wisecaver J.H."/>
        </authorList>
    </citation>
    <scope>NUCLEOTIDE SEQUENCE</scope>
    <source>
        <strain evidence="3">ECLA1</strain>
    </source>
</reference>
<gene>
    <name evidence="3" type="ORF">RRG08_012254</name>
</gene>